<organism evidence="1 2">
    <name type="scientific">Chlorovirus heliozoae</name>
    <dbReference type="NCBI Taxonomy" id="322019"/>
    <lineage>
        <taxon>Viruses</taxon>
        <taxon>Varidnaviria</taxon>
        <taxon>Bamfordvirae</taxon>
        <taxon>Nucleocytoviricota</taxon>
        <taxon>Megaviricetes</taxon>
        <taxon>Algavirales</taxon>
        <taxon>Phycodnaviridae</taxon>
        <taxon>Chlorovirus</taxon>
    </lineage>
</organism>
<dbReference type="Proteomes" id="UP000202420">
    <property type="component" value="Segment"/>
</dbReference>
<name>A7K8U1_9PHYC</name>
<gene>
    <name evidence="1" type="primary">z331R</name>
    <name evidence="1" type="ORF">ATCV1_z331R</name>
</gene>
<keyword evidence="2" id="KW-1185">Reference proteome</keyword>
<accession>A7K8U1</accession>
<proteinExistence type="predicted"/>
<protein>
    <submittedName>
        <fullName evidence="1">Uncharacterized protein z331R</fullName>
    </submittedName>
</protein>
<reference evidence="1 2" key="1">
    <citation type="submission" date="2006-09" db="EMBL/GenBank/DDBJ databases">
        <title>Sequence and annotation of the 288-kb ATCV-1 virus that infects an endosymbiotic Chlorella strain of the heliozoon Acanthocystis turfacea.</title>
        <authorList>
            <person name="Fitzgerald L.A."/>
            <person name="Graves M.V."/>
            <person name="Li X."/>
            <person name="Pfitzner A.J.P."/>
            <person name="Hartigan J."/>
            <person name="Van Etten J.L."/>
        </authorList>
    </citation>
    <scope>NUCLEOTIDE SEQUENCE [LARGE SCALE GENOMIC DNA]</scope>
    <source>
        <strain evidence="1 2">ATCV-1</strain>
    </source>
</reference>
<sequence length="80" mass="8579">MTRLPDTRTAAGIPNPFIAFTCPSARAFSPGVESTVQRLGGVFRLGSADVADSLNIPLHCIEPSATRRWIIPPPALQPPR</sequence>
<dbReference type="RefSeq" id="YP_001426812.1">
    <property type="nucleotide sequence ID" value="NC_008724.1"/>
</dbReference>
<dbReference type="KEGG" id="vg:5470550"/>
<dbReference type="EMBL" id="EF101928">
    <property type="protein sequence ID" value="ABT16465.1"/>
    <property type="molecule type" value="Genomic_DNA"/>
</dbReference>
<evidence type="ECO:0000313" key="2">
    <source>
        <dbReference type="Proteomes" id="UP000202420"/>
    </source>
</evidence>
<dbReference type="GeneID" id="5470550"/>
<evidence type="ECO:0000313" key="1">
    <source>
        <dbReference type="EMBL" id="ABT16465.1"/>
    </source>
</evidence>